<keyword evidence="2" id="KW-1185">Reference proteome</keyword>
<evidence type="ECO:0000313" key="2">
    <source>
        <dbReference type="Proteomes" id="UP001552299"/>
    </source>
</evidence>
<name>A0ABD0U1Y4_DENTH</name>
<gene>
    <name evidence="1" type="ORF">M5K25_024264</name>
</gene>
<sequence>MYRKKNAVDVYLWSTIHGYSPKIHFRCRASTFRQVCDRLRATYGEDFVNALRQLHLDHFLLMPAFRQNVPLVHMLLTKWISRKVALIIGLPNRGAEFVVGGGRISGVTANDLRHEIDGIKRFSPRKKMAGRKNPSILSQLADAGERPASTNMEAAVWKWIEGRVAKSPAAGGSMDAWNGELFDAIPLSSLRPYPNF</sequence>
<comment type="caution">
    <text evidence="1">The sequence shown here is derived from an EMBL/GenBank/DDBJ whole genome shotgun (WGS) entry which is preliminary data.</text>
</comment>
<proteinExistence type="predicted"/>
<dbReference type="Proteomes" id="UP001552299">
    <property type="component" value="Unassembled WGS sequence"/>
</dbReference>
<organism evidence="1 2">
    <name type="scientific">Dendrobium thyrsiflorum</name>
    <name type="common">Pinecone-like raceme dendrobium</name>
    <name type="synonym">Orchid</name>
    <dbReference type="NCBI Taxonomy" id="117978"/>
    <lineage>
        <taxon>Eukaryota</taxon>
        <taxon>Viridiplantae</taxon>
        <taxon>Streptophyta</taxon>
        <taxon>Embryophyta</taxon>
        <taxon>Tracheophyta</taxon>
        <taxon>Spermatophyta</taxon>
        <taxon>Magnoliopsida</taxon>
        <taxon>Liliopsida</taxon>
        <taxon>Asparagales</taxon>
        <taxon>Orchidaceae</taxon>
        <taxon>Epidendroideae</taxon>
        <taxon>Malaxideae</taxon>
        <taxon>Dendrobiinae</taxon>
        <taxon>Dendrobium</taxon>
    </lineage>
</organism>
<accession>A0ABD0U1Y4</accession>
<evidence type="ECO:0000313" key="1">
    <source>
        <dbReference type="EMBL" id="KAL0905825.1"/>
    </source>
</evidence>
<reference evidence="1 2" key="1">
    <citation type="journal article" date="2024" name="Plant Biotechnol. J.">
        <title>Dendrobium thyrsiflorum genome and its molecular insights into genes involved in important horticultural traits.</title>
        <authorList>
            <person name="Chen B."/>
            <person name="Wang J.Y."/>
            <person name="Zheng P.J."/>
            <person name="Li K.L."/>
            <person name="Liang Y.M."/>
            <person name="Chen X.F."/>
            <person name="Zhang C."/>
            <person name="Zhao X."/>
            <person name="He X."/>
            <person name="Zhang G.Q."/>
            <person name="Liu Z.J."/>
            <person name="Xu Q."/>
        </authorList>
    </citation>
    <scope>NUCLEOTIDE SEQUENCE [LARGE SCALE GENOMIC DNA]</scope>
    <source>
        <strain evidence="1">GZMU011</strain>
    </source>
</reference>
<protein>
    <submittedName>
        <fullName evidence="1">Uncharacterized protein</fullName>
    </submittedName>
</protein>
<dbReference type="AlphaFoldDB" id="A0ABD0U1Y4"/>
<dbReference type="EMBL" id="JANQDX010000018">
    <property type="protein sequence ID" value="KAL0905825.1"/>
    <property type="molecule type" value="Genomic_DNA"/>
</dbReference>